<keyword evidence="2" id="KW-0472">Membrane</keyword>
<dbReference type="EMBL" id="MU005623">
    <property type="protein sequence ID" value="KAF2677384.1"/>
    <property type="molecule type" value="Genomic_DNA"/>
</dbReference>
<keyword evidence="2" id="KW-0812">Transmembrane</keyword>
<evidence type="ECO:0000256" key="1">
    <source>
        <dbReference type="SAM" id="MobiDB-lite"/>
    </source>
</evidence>
<dbReference type="Proteomes" id="UP000799291">
    <property type="component" value="Unassembled WGS sequence"/>
</dbReference>
<dbReference type="InterPro" id="IPR021514">
    <property type="entry name" value="DUF3176"/>
</dbReference>
<accession>A0A6G1IGN1</accession>
<dbReference type="Pfam" id="PF11374">
    <property type="entry name" value="DUF3176"/>
    <property type="match status" value="1"/>
</dbReference>
<gene>
    <name evidence="3" type="ORF">K458DRAFT_436675</name>
</gene>
<feature type="transmembrane region" description="Helical" evidence="2">
    <location>
        <begin position="156"/>
        <end position="173"/>
    </location>
</feature>
<reference evidence="3" key="1">
    <citation type="journal article" date="2020" name="Stud. Mycol.">
        <title>101 Dothideomycetes genomes: a test case for predicting lifestyles and emergence of pathogens.</title>
        <authorList>
            <person name="Haridas S."/>
            <person name="Albert R."/>
            <person name="Binder M."/>
            <person name="Bloem J."/>
            <person name="Labutti K."/>
            <person name="Salamov A."/>
            <person name="Andreopoulos B."/>
            <person name="Baker S."/>
            <person name="Barry K."/>
            <person name="Bills G."/>
            <person name="Bluhm B."/>
            <person name="Cannon C."/>
            <person name="Castanera R."/>
            <person name="Culley D."/>
            <person name="Daum C."/>
            <person name="Ezra D."/>
            <person name="Gonzalez J."/>
            <person name="Henrissat B."/>
            <person name="Kuo A."/>
            <person name="Liang C."/>
            <person name="Lipzen A."/>
            <person name="Lutzoni F."/>
            <person name="Magnuson J."/>
            <person name="Mondo S."/>
            <person name="Nolan M."/>
            <person name="Ohm R."/>
            <person name="Pangilinan J."/>
            <person name="Park H.-J."/>
            <person name="Ramirez L."/>
            <person name="Alfaro M."/>
            <person name="Sun H."/>
            <person name="Tritt A."/>
            <person name="Yoshinaga Y."/>
            <person name="Zwiers L.-H."/>
            <person name="Turgeon B."/>
            <person name="Goodwin S."/>
            <person name="Spatafora J."/>
            <person name="Crous P."/>
            <person name="Grigoriev I."/>
        </authorList>
    </citation>
    <scope>NUCLEOTIDE SEQUENCE</scope>
    <source>
        <strain evidence="3">CBS 122367</strain>
    </source>
</reference>
<evidence type="ECO:0000256" key="2">
    <source>
        <dbReference type="SAM" id="Phobius"/>
    </source>
</evidence>
<feature type="region of interest" description="Disordered" evidence="1">
    <location>
        <begin position="1"/>
        <end position="35"/>
    </location>
</feature>
<dbReference type="PANTHER" id="PTHR35394:SF5">
    <property type="entry name" value="DUF3176 DOMAIN-CONTAINING PROTEIN"/>
    <property type="match status" value="1"/>
</dbReference>
<keyword evidence="4" id="KW-1185">Reference proteome</keyword>
<dbReference type="OrthoDB" id="5376804at2759"/>
<dbReference type="AlphaFoldDB" id="A0A6G1IGN1"/>
<feature type="compositionally biased region" description="Basic and acidic residues" evidence="1">
    <location>
        <begin position="1"/>
        <end position="17"/>
    </location>
</feature>
<proteinExistence type="predicted"/>
<protein>
    <submittedName>
        <fullName evidence="3">Uncharacterized protein</fullName>
    </submittedName>
</protein>
<evidence type="ECO:0000313" key="4">
    <source>
        <dbReference type="Proteomes" id="UP000799291"/>
    </source>
</evidence>
<dbReference type="PANTHER" id="PTHR35394">
    <property type="entry name" value="DUF3176 DOMAIN-CONTAINING PROTEIN"/>
    <property type="match status" value="1"/>
</dbReference>
<sequence length="642" mass="71380">METHRVCDSEERARDTLTEDSLLSDGKDNESATTKPRSQKSFYIGWVQDWWLVELASLALGNGATIAIVSILLYYQDKPAPHLNSVIGVGISLNTIVAILAAVSRASVLLAVAECISQQKWVWFSGSARPLTELDVFDQGSRGAFGSLVLMWKVKLRNIVSIGALLLVLGLAVDPMSQALLSYETRPQVDTESAAYVDTAYMWDSRSQEDNLLDTADSSVFQAQDPPLYMKAAVLTGLFASNATINHTPPVCASGNCNWSPYHSLAVCTRWQDVSSHVKHVEVYEERKNTTYSLWSLTDRNFLELGLEFSTCQLNMSSAANPEPDAGYAGQPSAMRFDDSIAFKDSNRPLADVFIVYKNASDANETDGDYSGGHISALEIVLEWCVQEFNTSVVNGTVVTTRLNSTNAFEKIESGFIGRPLTNPNANVSWPAGTDRYYVPDLVHYSLANHLRKVFNGFVFRENMYTYRTSDVAEVFWSIIRPGAFPDTRPTEKEIQAGISHLLQNVATSITNVVRNPRYYSGTTGEVEPWFAHTFMQANGTAWRERTFVQVRWGWIAAPVTLVLLSIIFVAVTIVQSSGQAKTYMIWKSSLAPTLLALSEELHRQVGGLRSLSENERALKYAKASLRRNEESEWRLHGSLDR</sequence>
<feature type="transmembrane region" description="Helical" evidence="2">
    <location>
        <begin position="553"/>
        <end position="575"/>
    </location>
</feature>
<organism evidence="3 4">
    <name type="scientific">Lentithecium fluviatile CBS 122367</name>
    <dbReference type="NCBI Taxonomy" id="1168545"/>
    <lineage>
        <taxon>Eukaryota</taxon>
        <taxon>Fungi</taxon>
        <taxon>Dikarya</taxon>
        <taxon>Ascomycota</taxon>
        <taxon>Pezizomycotina</taxon>
        <taxon>Dothideomycetes</taxon>
        <taxon>Pleosporomycetidae</taxon>
        <taxon>Pleosporales</taxon>
        <taxon>Massarineae</taxon>
        <taxon>Lentitheciaceae</taxon>
        <taxon>Lentithecium</taxon>
    </lineage>
</organism>
<keyword evidence="2" id="KW-1133">Transmembrane helix</keyword>
<feature type="transmembrane region" description="Helical" evidence="2">
    <location>
        <begin position="87"/>
        <end position="112"/>
    </location>
</feature>
<name>A0A6G1IGN1_9PLEO</name>
<evidence type="ECO:0000313" key="3">
    <source>
        <dbReference type="EMBL" id="KAF2677384.1"/>
    </source>
</evidence>
<feature type="transmembrane region" description="Helical" evidence="2">
    <location>
        <begin position="50"/>
        <end position="75"/>
    </location>
</feature>